<dbReference type="PANTHER" id="PTHR12159:SF9">
    <property type="entry name" value="G_T MISMATCH-SPECIFIC THYMINE DNA GLYCOSYLASE"/>
    <property type="match status" value="1"/>
</dbReference>
<dbReference type="SUPFAM" id="SSF52141">
    <property type="entry name" value="Uracil-DNA glycosylase-like"/>
    <property type="match status" value="1"/>
</dbReference>
<protein>
    <submittedName>
        <fullName evidence="6">DNA glycosylase</fullName>
    </submittedName>
</protein>
<dbReference type="GO" id="GO:0004844">
    <property type="term" value="F:uracil DNA N-glycosylase activity"/>
    <property type="evidence" value="ECO:0007669"/>
    <property type="project" value="TreeGrafter"/>
</dbReference>
<dbReference type="Pfam" id="PF03167">
    <property type="entry name" value="UDG"/>
    <property type="match status" value="1"/>
</dbReference>
<gene>
    <name evidence="6" type="ORF">EX30DRAFT_339335</name>
</gene>
<feature type="region of interest" description="Disordered" evidence="4">
    <location>
        <begin position="408"/>
        <end position="459"/>
    </location>
</feature>
<evidence type="ECO:0000256" key="4">
    <source>
        <dbReference type="SAM" id="MobiDB-lite"/>
    </source>
</evidence>
<proteinExistence type="predicted"/>
<feature type="compositionally biased region" description="Basic residues" evidence="4">
    <location>
        <begin position="82"/>
        <end position="98"/>
    </location>
</feature>
<dbReference type="FunFam" id="3.40.470.10:FF:000010">
    <property type="entry name" value="G/U mismatch-specific DNA glycosylase"/>
    <property type="match status" value="1"/>
</dbReference>
<evidence type="ECO:0000313" key="6">
    <source>
        <dbReference type="EMBL" id="TGZ83103.1"/>
    </source>
</evidence>
<dbReference type="OrthoDB" id="565731at2759"/>
<dbReference type="AlphaFoldDB" id="A0A4S2N250"/>
<feature type="compositionally biased region" description="Low complexity" evidence="4">
    <location>
        <begin position="64"/>
        <end position="81"/>
    </location>
</feature>
<organism evidence="6 7">
    <name type="scientific">Ascodesmis nigricans</name>
    <dbReference type="NCBI Taxonomy" id="341454"/>
    <lineage>
        <taxon>Eukaryota</taxon>
        <taxon>Fungi</taxon>
        <taxon>Dikarya</taxon>
        <taxon>Ascomycota</taxon>
        <taxon>Pezizomycotina</taxon>
        <taxon>Pezizomycetes</taxon>
        <taxon>Pezizales</taxon>
        <taxon>Ascodesmidaceae</taxon>
        <taxon>Ascodesmis</taxon>
    </lineage>
</organism>
<reference evidence="6 7" key="1">
    <citation type="submission" date="2019-04" db="EMBL/GenBank/DDBJ databases">
        <title>Comparative genomics and transcriptomics to analyze fruiting body development in filamentous ascomycetes.</title>
        <authorList>
            <consortium name="DOE Joint Genome Institute"/>
            <person name="Lutkenhaus R."/>
            <person name="Traeger S."/>
            <person name="Breuer J."/>
            <person name="Kuo A."/>
            <person name="Lipzen A."/>
            <person name="Pangilinan J."/>
            <person name="Dilworth D."/>
            <person name="Sandor L."/>
            <person name="Poggeler S."/>
            <person name="Barry K."/>
            <person name="Grigoriev I.V."/>
            <person name="Nowrousian M."/>
        </authorList>
    </citation>
    <scope>NUCLEOTIDE SEQUENCE [LARGE SCALE GENOMIC DNA]</scope>
    <source>
        <strain evidence="6 7">CBS 389.68</strain>
    </source>
</reference>
<sequence length="459" mass="51226">MATNTPLSPESAIQKQPPSFGDALNKFMFDGTIPSRRVLRPRIKPGQEEDAGKAVDRLDSLKTKPASSRGSSTSSSQAKGKSTGKKTKSPQKQSRKRRTGDSDDDNEDSQNSDKNNNSDNNPNFAPYGLIRAGCVVRPARYAGEKGFPAKGPPRSRTQKSESKPKPSSKYAPPSTYSHLSPIPDIFAPNLLLVFVGTNPGIRTAEVGHAYASPTNRFWPLLHESGLTPDRQLRPTEDLKLPELYNYGNTNLVSRPTRDQAELSKTEMEDGTPILEAKLKKWKPESVLIVGKGIWESIWKHKTGKKLTKEQFAFGWQKMRLGVTEEGEEVDGMKMGKWEGARVFVGISTSGLVAGYSKQEKLKLFKELADWVDERRKERGETAPRGLPSEVVEEAARRREREWKALMERSRDGDVKVEDELHAGEAGEGIKQEEVIKEEDVVMGEGEPSENEARKRRRQE</sequence>
<keyword evidence="3" id="KW-0234">DNA repair</keyword>
<evidence type="ECO:0000256" key="3">
    <source>
        <dbReference type="ARBA" id="ARBA00023204"/>
    </source>
</evidence>
<evidence type="ECO:0000256" key="2">
    <source>
        <dbReference type="ARBA" id="ARBA00022801"/>
    </source>
</evidence>
<keyword evidence="1" id="KW-0227">DNA damage</keyword>
<accession>A0A4S2N250</accession>
<keyword evidence="7" id="KW-1185">Reference proteome</keyword>
<dbReference type="Gene3D" id="3.40.470.10">
    <property type="entry name" value="Uracil-DNA glycosylase-like domain"/>
    <property type="match status" value="1"/>
</dbReference>
<dbReference type="EMBL" id="ML220114">
    <property type="protein sequence ID" value="TGZ83103.1"/>
    <property type="molecule type" value="Genomic_DNA"/>
</dbReference>
<feature type="compositionally biased region" description="Low complexity" evidence="4">
    <location>
        <begin position="165"/>
        <end position="175"/>
    </location>
</feature>
<feature type="domain" description="Uracil-DNA glycosylase-like" evidence="5">
    <location>
        <begin position="184"/>
        <end position="366"/>
    </location>
</feature>
<dbReference type="GO" id="GO:0006285">
    <property type="term" value="P:base-excision repair, AP site formation"/>
    <property type="evidence" value="ECO:0007669"/>
    <property type="project" value="InterPro"/>
</dbReference>
<feature type="compositionally biased region" description="Polar residues" evidence="4">
    <location>
        <begin position="1"/>
        <end position="17"/>
    </location>
</feature>
<feature type="compositionally biased region" description="Basic and acidic residues" evidence="4">
    <location>
        <begin position="45"/>
        <end position="62"/>
    </location>
</feature>
<dbReference type="GO" id="GO:0008263">
    <property type="term" value="F:pyrimidine-specific mismatch base pair DNA N-glycosylase activity"/>
    <property type="evidence" value="ECO:0007669"/>
    <property type="project" value="TreeGrafter"/>
</dbReference>
<dbReference type="PANTHER" id="PTHR12159">
    <property type="entry name" value="G/T AND G/U MISMATCH-SPECIFIC DNA GLYCOSYLASE"/>
    <property type="match status" value="1"/>
</dbReference>
<dbReference type="STRING" id="341454.A0A4S2N250"/>
<dbReference type="Proteomes" id="UP000298138">
    <property type="component" value="Unassembled WGS sequence"/>
</dbReference>
<feature type="compositionally biased region" description="Basic and acidic residues" evidence="4">
    <location>
        <begin position="408"/>
        <end position="439"/>
    </location>
</feature>
<evidence type="ECO:0000259" key="5">
    <source>
        <dbReference type="Pfam" id="PF03167"/>
    </source>
</evidence>
<feature type="region of interest" description="Disordered" evidence="4">
    <location>
        <begin position="1"/>
        <end position="125"/>
    </location>
</feature>
<name>A0A4S2N250_9PEZI</name>
<keyword evidence="2" id="KW-0378">Hydrolase</keyword>
<dbReference type="InterPro" id="IPR005122">
    <property type="entry name" value="Uracil-DNA_glycosylase-like"/>
</dbReference>
<dbReference type="InterPro" id="IPR015637">
    <property type="entry name" value="MUG/TDG"/>
</dbReference>
<feature type="region of interest" description="Disordered" evidence="4">
    <location>
        <begin position="144"/>
        <end position="175"/>
    </location>
</feature>
<dbReference type="InterPro" id="IPR036895">
    <property type="entry name" value="Uracil-DNA_glycosylase-like_sf"/>
</dbReference>
<evidence type="ECO:0000313" key="7">
    <source>
        <dbReference type="Proteomes" id="UP000298138"/>
    </source>
</evidence>
<feature type="compositionally biased region" description="Low complexity" evidence="4">
    <location>
        <begin position="112"/>
        <end position="121"/>
    </location>
</feature>
<dbReference type="InParanoid" id="A0A4S2N250"/>
<evidence type="ECO:0000256" key="1">
    <source>
        <dbReference type="ARBA" id="ARBA00022763"/>
    </source>
</evidence>
<dbReference type="CDD" id="cd10028">
    <property type="entry name" value="UDG-F2_TDG_MUG"/>
    <property type="match status" value="1"/>
</dbReference>